<evidence type="ECO:0000256" key="1">
    <source>
        <dbReference type="SAM" id="Phobius"/>
    </source>
</evidence>
<dbReference type="GO" id="GO:0005634">
    <property type="term" value="C:nucleus"/>
    <property type="evidence" value="ECO:0007669"/>
    <property type="project" value="TreeGrafter"/>
</dbReference>
<accession>A0A078AHU4</accession>
<protein>
    <submittedName>
        <fullName evidence="2">Uncharacterized protein</fullName>
    </submittedName>
</protein>
<dbReference type="AlphaFoldDB" id="A0A078AHU4"/>
<dbReference type="OMA" id="FMEMNDQ"/>
<dbReference type="GO" id="GO:0007131">
    <property type="term" value="P:reciprocal meiotic recombination"/>
    <property type="evidence" value="ECO:0007669"/>
    <property type="project" value="TreeGrafter"/>
</dbReference>
<dbReference type="PANTHER" id="PTHR31398:SF0">
    <property type="entry name" value="MEIOTIC NUCLEAR DIVISION PROTEIN 1 HOMOLOG"/>
    <property type="match status" value="1"/>
</dbReference>
<keyword evidence="1" id="KW-1133">Transmembrane helix</keyword>
<dbReference type="EMBL" id="CCKQ01010323">
    <property type="protein sequence ID" value="CDW81840.1"/>
    <property type="molecule type" value="Genomic_DNA"/>
</dbReference>
<dbReference type="InParanoid" id="A0A078AHU4"/>
<keyword evidence="1" id="KW-0812">Transmembrane</keyword>
<feature type="transmembrane region" description="Helical" evidence="1">
    <location>
        <begin position="39"/>
        <end position="58"/>
    </location>
</feature>
<evidence type="ECO:0000313" key="3">
    <source>
        <dbReference type="Proteomes" id="UP000039865"/>
    </source>
</evidence>
<keyword evidence="3" id="KW-1185">Reference proteome</keyword>
<sequence>MPNKPRNFRTVLADYICQQDQFGHPISLTYKRNNTFKTFFGGFITILFRMGIVVFLVFEIMKVVEKKSNIANSQYRRNLVEDKRQYQIDLTNFDLAYSIFSTDPKIAANIDRYVSVQFQEVYFAWSKDGATYTMDVKDVPLDNCPPGRFLGETVQTDNFGIQFNYKCPVTINSTLQGSFATKETRYIQVLVGGCNQAILNKTKPNLQCANDTDIMKALDFLELNLLTSNQFVDVNEKEGNPIKTIIKNFYATSKSEISQSFQIKIGQNFLIKNTSPLSNQLSSENITYYQVRADETALGSYKKYQTLFRYYILLDDNILTTSIEVYTISDALSNTGGILGIVSIIVAVLLSKAQENFFYQSLVGDIFQITNKDAIQKSQNIKQKPSIKIQDMNSSNINLSSHISDASQNNQQYYQRLLVSVKNRIRFFLTDFEIYFSIFACCKKKEQRELIKKRMKLFKKAQEMLDKKLEIFTILRNIQMVKLLKRITLSNYQRKLTPYFKQNLVQIKECKKLNDVMNIKNLKLKDDSIPCLNEENNVEWNSKSKSSRRQIKIYLKHVLMRKDNNKLDKRIFKNLDPEFEKKVKVQVKNPIKDSILKNLNKDLMKVASFPKPKFLMENNQTYLSSSVLNNYLTTNQKKDTQSIEDWDDQSRKIDTYMLSEKQLKVTDEGDYSISQYLEKEINY</sequence>
<dbReference type="OrthoDB" id="298603at2759"/>
<keyword evidence="1" id="KW-0472">Membrane</keyword>
<gene>
    <name evidence="2" type="primary">Contig12348.g13179</name>
    <name evidence="2" type="ORF">STYLEM_10864</name>
</gene>
<dbReference type="Proteomes" id="UP000039865">
    <property type="component" value="Unassembled WGS sequence"/>
</dbReference>
<name>A0A078AHU4_STYLE</name>
<evidence type="ECO:0000313" key="2">
    <source>
        <dbReference type="EMBL" id="CDW81840.1"/>
    </source>
</evidence>
<organism evidence="2 3">
    <name type="scientific">Stylonychia lemnae</name>
    <name type="common">Ciliate</name>
    <dbReference type="NCBI Taxonomy" id="5949"/>
    <lineage>
        <taxon>Eukaryota</taxon>
        <taxon>Sar</taxon>
        <taxon>Alveolata</taxon>
        <taxon>Ciliophora</taxon>
        <taxon>Intramacronucleata</taxon>
        <taxon>Spirotrichea</taxon>
        <taxon>Stichotrichia</taxon>
        <taxon>Sporadotrichida</taxon>
        <taxon>Oxytrichidae</taxon>
        <taxon>Stylonychinae</taxon>
        <taxon>Stylonychia</taxon>
    </lineage>
</organism>
<reference evidence="2 3" key="1">
    <citation type="submission" date="2014-06" db="EMBL/GenBank/DDBJ databases">
        <authorList>
            <person name="Swart Estienne"/>
        </authorList>
    </citation>
    <scope>NUCLEOTIDE SEQUENCE [LARGE SCALE GENOMIC DNA]</scope>
    <source>
        <strain evidence="2 3">130c</strain>
    </source>
</reference>
<proteinExistence type="predicted"/>
<dbReference type="PANTHER" id="PTHR31398">
    <property type="entry name" value="MEIOTIC NUCLEAR DIVISION PROTEIN 1 HOMOLOG"/>
    <property type="match status" value="1"/>
</dbReference>